<gene>
    <name evidence="10" type="ORF">ACFYKX_08690</name>
</gene>
<feature type="transmembrane region" description="Helical" evidence="8">
    <location>
        <begin position="95"/>
        <end position="118"/>
    </location>
</feature>
<feature type="domain" description="ABC transmembrane type-1" evidence="9">
    <location>
        <begin position="333"/>
        <end position="538"/>
    </location>
</feature>
<feature type="transmembrane region" description="Helical" evidence="8">
    <location>
        <begin position="338"/>
        <end position="360"/>
    </location>
</feature>
<evidence type="ECO:0000256" key="5">
    <source>
        <dbReference type="ARBA" id="ARBA00022692"/>
    </source>
</evidence>
<organism evidence="10 11">
    <name type="scientific">Cytobacillus spartinae</name>
    <dbReference type="NCBI Taxonomy" id="3299023"/>
    <lineage>
        <taxon>Bacteria</taxon>
        <taxon>Bacillati</taxon>
        <taxon>Bacillota</taxon>
        <taxon>Bacilli</taxon>
        <taxon>Bacillales</taxon>
        <taxon>Bacillaceae</taxon>
        <taxon>Cytobacillus</taxon>
    </lineage>
</organism>
<feature type="transmembrane region" description="Helical" evidence="8">
    <location>
        <begin position="244"/>
        <end position="261"/>
    </location>
</feature>
<comment type="caution">
    <text evidence="10">The sequence shown here is derived from an EMBL/GenBank/DDBJ whole genome shotgun (WGS) entry which is preliminary data.</text>
</comment>
<keyword evidence="6 8" id="KW-1133">Transmembrane helix</keyword>
<name>A0ABW6KD30_9BACI</name>
<dbReference type="InterPro" id="IPR035906">
    <property type="entry name" value="MetI-like_sf"/>
</dbReference>
<keyword evidence="4" id="KW-0997">Cell inner membrane</keyword>
<dbReference type="PROSITE" id="PS50928">
    <property type="entry name" value="ABC_TM1"/>
    <property type="match status" value="2"/>
</dbReference>
<sequence>MKLLIRNLKVHYNNWAGLSLFFIGIILLPTLFIGVKFFAKPNDNWYHIQEFLLTQYIQNTLILIFFTGLFTVLIGVSLAWIVTAYDFPLRKFFKWGLILPLAIPPYIGAYTYNGMLNYTGIIQSTLRNSFGLKLDQKYFDIMTMQGTIFIFTAFLFPYVYIITKAFLENQSSALIENARLLGSSSFGVFFRIVLPLSRTAIIGGVSLVILEVLNDYGVVKFFGIQTFSTAIFQAWFGMGDLDSAIKLAGVLMTIVVIILVFEKILRGRRNYNYSTTKVRPIQPSTLPKWKSWILFGYTTGIFLLAFLIPLLQLIYWLFMTYERIFSPEFLKLVWNSLSVALISSSIIILIALIIANYSRLSHGMLAKFITKIIVLGYSIPGAIIAIGVLTVFIALDKEIFGLYEMMGLQPTVVLSMSIVMLLFAYIIRFLAIGYNSIEAGFDKVGTSFTEASRMLGNNITQSFFKVDIKMIKGAVFGGFILVFIDILKELPLTLLLQPFNFYTLATKAFQYASDEMIQEAALASLLIILLSSASIVVFHYIFEKESK</sequence>
<feature type="transmembrane region" description="Helical" evidence="8">
    <location>
        <begin position="292"/>
        <end position="318"/>
    </location>
</feature>
<evidence type="ECO:0000256" key="7">
    <source>
        <dbReference type="ARBA" id="ARBA00023136"/>
    </source>
</evidence>
<evidence type="ECO:0000256" key="1">
    <source>
        <dbReference type="ARBA" id="ARBA00004429"/>
    </source>
</evidence>
<keyword evidence="7 8" id="KW-0472">Membrane</keyword>
<dbReference type="CDD" id="cd06261">
    <property type="entry name" value="TM_PBP2"/>
    <property type="match status" value="1"/>
</dbReference>
<dbReference type="PANTHER" id="PTHR43357">
    <property type="entry name" value="INNER MEMBRANE ABC TRANSPORTER PERMEASE PROTEIN YDCV"/>
    <property type="match status" value="1"/>
</dbReference>
<comment type="subcellular location">
    <subcellularLocation>
        <location evidence="1">Cell inner membrane</location>
        <topology evidence="1">Multi-pass membrane protein</topology>
    </subcellularLocation>
    <subcellularLocation>
        <location evidence="8">Cell membrane</location>
        <topology evidence="8">Multi-pass membrane protein</topology>
    </subcellularLocation>
</comment>
<keyword evidence="5 8" id="KW-0812">Transmembrane</keyword>
<evidence type="ECO:0000313" key="11">
    <source>
        <dbReference type="Proteomes" id="UP001601059"/>
    </source>
</evidence>
<evidence type="ECO:0000256" key="8">
    <source>
        <dbReference type="RuleBase" id="RU363032"/>
    </source>
</evidence>
<evidence type="ECO:0000256" key="3">
    <source>
        <dbReference type="ARBA" id="ARBA00022475"/>
    </source>
</evidence>
<reference evidence="10 11" key="1">
    <citation type="submission" date="2024-08" db="EMBL/GenBank/DDBJ databases">
        <title>Two novel Cytobacillus novel species.</title>
        <authorList>
            <person name="Liu G."/>
        </authorList>
    </citation>
    <scope>NUCLEOTIDE SEQUENCE [LARGE SCALE GENOMIC DNA]</scope>
    <source>
        <strain evidence="10 11">FJAT-54145</strain>
    </source>
</reference>
<evidence type="ECO:0000313" key="10">
    <source>
        <dbReference type="EMBL" id="MFE8700688.1"/>
    </source>
</evidence>
<dbReference type="InterPro" id="IPR000515">
    <property type="entry name" value="MetI-like"/>
</dbReference>
<keyword evidence="2 8" id="KW-0813">Transport</keyword>
<dbReference type="EMBL" id="JBIACK010000003">
    <property type="protein sequence ID" value="MFE8700688.1"/>
    <property type="molecule type" value="Genomic_DNA"/>
</dbReference>
<feature type="transmembrane region" description="Helical" evidence="8">
    <location>
        <begin position="372"/>
        <end position="395"/>
    </location>
</feature>
<feature type="transmembrane region" description="Helical" evidence="8">
    <location>
        <begin position="407"/>
        <end position="427"/>
    </location>
</feature>
<evidence type="ECO:0000256" key="2">
    <source>
        <dbReference type="ARBA" id="ARBA00022448"/>
    </source>
</evidence>
<evidence type="ECO:0000259" key="9">
    <source>
        <dbReference type="PROSITE" id="PS50928"/>
    </source>
</evidence>
<comment type="similarity">
    <text evidence="8">Belongs to the binding-protein-dependent transport system permease family.</text>
</comment>
<keyword evidence="3" id="KW-1003">Cell membrane</keyword>
<feature type="transmembrane region" description="Helical" evidence="8">
    <location>
        <begin position="520"/>
        <end position="542"/>
    </location>
</feature>
<feature type="transmembrane region" description="Helical" evidence="8">
    <location>
        <begin position="20"/>
        <end position="39"/>
    </location>
</feature>
<feature type="transmembrane region" description="Helical" evidence="8">
    <location>
        <begin position="138"/>
        <end position="161"/>
    </location>
</feature>
<feature type="transmembrane region" description="Helical" evidence="8">
    <location>
        <begin position="470"/>
        <end position="487"/>
    </location>
</feature>
<keyword evidence="11" id="KW-1185">Reference proteome</keyword>
<dbReference type="Pfam" id="PF00528">
    <property type="entry name" value="BPD_transp_1"/>
    <property type="match status" value="2"/>
</dbReference>
<protein>
    <submittedName>
        <fullName evidence="10">ABC transporter permease</fullName>
    </submittedName>
</protein>
<feature type="domain" description="ABC transmembrane type-1" evidence="9">
    <location>
        <begin position="57"/>
        <end position="260"/>
    </location>
</feature>
<evidence type="ECO:0000256" key="6">
    <source>
        <dbReference type="ARBA" id="ARBA00022989"/>
    </source>
</evidence>
<proteinExistence type="inferred from homology"/>
<dbReference type="Gene3D" id="1.10.3720.10">
    <property type="entry name" value="MetI-like"/>
    <property type="match status" value="2"/>
</dbReference>
<feature type="transmembrane region" description="Helical" evidence="8">
    <location>
        <begin position="188"/>
        <end position="210"/>
    </location>
</feature>
<evidence type="ECO:0000256" key="4">
    <source>
        <dbReference type="ARBA" id="ARBA00022519"/>
    </source>
</evidence>
<dbReference type="RefSeq" id="WP_389360115.1">
    <property type="nucleotide sequence ID" value="NZ_JBIACK010000003.1"/>
</dbReference>
<dbReference type="PANTHER" id="PTHR43357:SF3">
    <property type="entry name" value="FE(3+)-TRANSPORT SYSTEM PERMEASE PROTEIN FBPB 2"/>
    <property type="match status" value="1"/>
</dbReference>
<feature type="transmembrane region" description="Helical" evidence="8">
    <location>
        <begin position="60"/>
        <end position="83"/>
    </location>
</feature>
<feature type="transmembrane region" description="Helical" evidence="8">
    <location>
        <begin position="217"/>
        <end position="238"/>
    </location>
</feature>
<dbReference type="SUPFAM" id="SSF161098">
    <property type="entry name" value="MetI-like"/>
    <property type="match status" value="2"/>
</dbReference>
<accession>A0ABW6KD30</accession>
<dbReference type="Proteomes" id="UP001601059">
    <property type="component" value="Unassembled WGS sequence"/>
</dbReference>